<evidence type="ECO:0000313" key="1">
    <source>
        <dbReference type="EMBL" id="KKK51152.1"/>
    </source>
</evidence>
<reference evidence="1" key="1">
    <citation type="journal article" date="2015" name="Nature">
        <title>Complex archaea that bridge the gap between prokaryotes and eukaryotes.</title>
        <authorList>
            <person name="Spang A."/>
            <person name="Saw J.H."/>
            <person name="Jorgensen S.L."/>
            <person name="Zaremba-Niedzwiedzka K."/>
            <person name="Martijn J."/>
            <person name="Lind A.E."/>
            <person name="van Eijk R."/>
            <person name="Schleper C."/>
            <person name="Guy L."/>
            <person name="Ettema T.J."/>
        </authorList>
    </citation>
    <scope>NUCLEOTIDE SEQUENCE</scope>
</reference>
<organism evidence="1">
    <name type="scientific">marine sediment metagenome</name>
    <dbReference type="NCBI Taxonomy" id="412755"/>
    <lineage>
        <taxon>unclassified sequences</taxon>
        <taxon>metagenomes</taxon>
        <taxon>ecological metagenomes</taxon>
    </lineage>
</organism>
<name>A0A0F8W344_9ZZZZ</name>
<dbReference type="AlphaFoldDB" id="A0A0F8W344"/>
<accession>A0A0F8W344</accession>
<protein>
    <submittedName>
        <fullName evidence="1">Uncharacterized protein</fullName>
    </submittedName>
</protein>
<sequence length="85" mass="9208">MSTLDTINAKLVEMANRRSKCCADPQGRNPMALLVNVAEVVNNDTARLLEALAIAVKVIDSECNMDVAINHIRDILIDGTEGKAE</sequence>
<gene>
    <name evidence="1" type="ORF">LCGC14_3117830</name>
</gene>
<dbReference type="EMBL" id="LAZR01067656">
    <property type="protein sequence ID" value="KKK51152.1"/>
    <property type="molecule type" value="Genomic_DNA"/>
</dbReference>
<comment type="caution">
    <text evidence="1">The sequence shown here is derived from an EMBL/GenBank/DDBJ whole genome shotgun (WGS) entry which is preliminary data.</text>
</comment>
<proteinExistence type="predicted"/>